<dbReference type="Pfam" id="PF12704">
    <property type="entry name" value="MacB_PCD"/>
    <property type="match status" value="1"/>
</dbReference>
<dbReference type="InterPro" id="IPR025857">
    <property type="entry name" value="MacB_PCD"/>
</dbReference>
<gene>
    <name evidence="10" type="ORF">GO608_14375</name>
</gene>
<dbReference type="Proteomes" id="UP000601990">
    <property type="component" value="Unassembled WGS sequence"/>
</dbReference>
<proteinExistence type="inferred from homology"/>
<dbReference type="EMBL" id="WTVH01000031">
    <property type="protein sequence ID" value="NMF94511.1"/>
    <property type="molecule type" value="Genomic_DNA"/>
</dbReference>
<accession>A0ABX1N5H0</accession>
<feature type="domain" description="MacB-like periplasmic core" evidence="9">
    <location>
        <begin position="21"/>
        <end position="244"/>
    </location>
</feature>
<evidence type="ECO:0000256" key="1">
    <source>
        <dbReference type="ARBA" id="ARBA00004651"/>
    </source>
</evidence>
<organism evidence="10 11">
    <name type="scientific">Aromatoleum buckelii</name>
    <dbReference type="NCBI Taxonomy" id="200254"/>
    <lineage>
        <taxon>Bacteria</taxon>
        <taxon>Pseudomonadati</taxon>
        <taxon>Pseudomonadota</taxon>
        <taxon>Betaproteobacteria</taxon>
        <taxon>Rhodocyclales</taxon>
        <taxon>Rhodocyclaceae</taxon>
        <taxon>Aromatoleum</taxon>
    </lineage>
</organism>
<name>A0ABX1N5H0_9RHOO</name>
<feature type="transmembrane region" description="Helical" evidence="7">
    <location>
        <begin position="366"/>
        <end position="385"/>
    </location>
</feature>
<sequence length="402" mass="42403">MTPADTLRFATRAATGYPLRTALMVLAMSIGVAAVVVLTALGDGARRYVVNEFSALGSNLIIVLPGRSETGGVGLGSLFTSTPRDLTVRDAAALLRAPDVQRITPLTLGNSEIAYGGRLREVLVLGTSADYLGIRGYRMALGRFLPREDLERASSVAVLGATLRDELFGIEPAVGRMIRIGDRRLRVIGVLEKSGQGLGMNTDELVVVPVATAQAMFNTNTLFRVMVEARSRDALASAQRQVEDIMRTRRDGELDITVITQDAVLGTFDRILGALTFAVAGIAAISLAVAGILVMNVMLVAVTQRTAEIGLLKALGATGRNIRLAFLAEAALLSLAGALAGLALGHLGAWGLRLAFPVLPAWPPDWAVYAGLGTAIVTGVLFGVMPARRAARLDPVQALAKR</sequence>
<keyword evidence="2" id="KW-1003">Cell membrane</keyword>
<feature type="transmembrane region" description="Helical" evidence="7">
    <location>
        <begin position="324"/>
        <end position="346"/>
    </location>
</feature>
<evidence type="ECO:0000313" key="10">
    <source>
        <dbReference type="EMBL" id="NMF94511.1"/>
    </source>
</evidence>
<evidence type="ECO:0000256" key="7">
    <source>
        <dbReference type="SAM" id="Phobius"/>
    </source>
</evidence>
<evidence type="ECO:0000256" key="6">
    <source>
        <dbReference type="ARBA" id="ARBA00038076"/>
    </source>
</evidence>
<dbReference type="InterPro" id="IPR003838">
    <property type="entry name" value="ABC3_permease_C"/>
</dbReference>
<feature type="domain" description="ABC3 transporter permease C-terminal" evidence="8">
    <location>
        <begin position="282"/>
        <end position="395"/>
    </location>
</feature>
<feature type="transmembrane region" description="Helical" evidence="7">
    <location>
        <begin position="271"/>
        <end position="303"/>
    </location>
</feature>
<evidence type="ECO:0000256" key="5">
    <source>
        <dbReference type="ARBA" id="ARBA00023136"/>
    </source>
</evidence>
<comment type="caution">
    <text evidence="10">The sequence shown here is derived from an EMBL/GenBank/DDBJ whole genome shotgun (WGS) entry which is preliminary data.</text>
</comment>
<evidence type="ECO:0000313" key="11">
    <source>
        <dbReference type="Proteomes" id="UP000601990"/>
    </source>
</evidence>
<keyword evidence="3 7" id="KW-0812">Transmembrane</keyword>
<evidence type="ECO:0000259" key="9">
    <source>
        <dbReference type="Pfam" id="PF12704"/>
    </source>
</evidence>
<evidence type="ECO:0000259" key="8">
    <source>
        <dbReference type="Pfam" id="PF02687"/>
    </source>
</evidence>
<keyword evidence="11" id="KW-1185">Reference proteome</keyword>
<dbReference type="PANTHER" id="PTHR30572">
    <property type="entry name" value="MEMBRANE COMPONENT OF TRANSPORTER-RELATED"/>
    <property type="match status" value="1"/>
</dbReference>
<evidence type="ECO:0000256" key="4">
    <source>
        <dbReference type="ARBA" id="ARBA00022989"/>
    </source>
</evidence>
<keyword evidence="4 7" id="KW-1133">Transmembrane helix</keyword>
<evidence type="ECO:0000256" key="3">
    <source>
        <dbReference type="ARBA" id="ARBA00022692"/>
    </source>
</evidence>
<evidence type="ECO:0000256" key="2">
    <source>
        <dbReference type="ARBA" id="ARBA00022475"/>
    </source>
</evidence>
<feature type="transmembrane region" description="Helical" evidence="7">
    <location>
        <begin position="21"/>
        <end position="41"/>
    </location>
</feature>
<dbReference type="PANTHER" id="PTHR30572:SF4">
    <property type="entry name" value="ABC TRANSPORTER PERMEASE YTRF"/>
    <property type="match status" value="1"/>
</dbReference>
<protein>
    <submittedName>
        <fullName evidence="10">FtsX-like permease family protein</fullName>
    </submittedName>
</protein>
<keyword evidence="5 7" id="KW-0472">Membrane</keyword>
<reference evidence="10" key="1">
    <citation type="submission" date="2019-12" db="EMBL/GenBank/DDBJ databases">
        <title>Comparative genomics gives insights into the taxonomy of the Azoarcus-Aromatoleum group and reveals separate origins of nif in the plant-associated Azoarcus and non-plant-associated Aromatoleum sub-groups.</title>
        <authorList>
            <person name="Lafos M."/>
            <person name="Maluk M."/>
            <person name="Batista M."/>
            <person name="Junghare M."/>
            <person name="Carmona M."/>
            <person name="Faoro H."/>
            <person name="Cruz L.M."/>
            <person name="Battistoni F."/>
            <person name="De Souza E."/>
            <person name="Pedrosa F."/>
            <person name="Chen W.-M."/>
            <person name="Poole P.S."/>
            <person name="Dixon R.A."/>
            <person name="James E.K."/>
        </authorList>
    </citation>
    <scope>NUCLEOTIDE SEQUENCE</scope>
    <source>
        <strain evidence="10">U120</strain>
    </source>
</reference>
<comment type="subcellular location">
    <subcellularLocation>
        <location evidence="1">Cell membrane</location>
        <topology evidence="1">Multi-pass membrane protein</topology>
    </subcellularLocation>
</comment>
<dbReference type="InterPro" id="IPR050250">
    <property type="entry name" value="Macrolide_Exporter_MacB"/>
</dbReference>
<dbReference type="RefSeq" id="WP_169199734.1">
    <property type="nucleotide sequence ID" value="NZ_WTVH02000008.1"/>
</dbReference>
<dbReference type="Pfam" id="PF02687">
    <property type="entry name" value="FtsX"/>
    <property type="match status" value="1"/>
</dbReference>
<comment type="similarity">
    <text evidence="6">Belongs to the ABC-4 integral membrane protein family.</text>
</comment>